<keyword evidence="4" id="KW-0808">Transferase</keyword>
<dbReference type="EC" id="2.4.1.-" evidence="11"/>
<protein>
    <recommendedName>
        <fullName evidence="11">Hexosyltransferase</fullName>
        <ecNumber evidence="11">2.4.1.-</ecNumber>
    </recommendedName>
</protein>
<dbReference type="EMBL" id="VVIM01000008">
    <property type="protein sequence ID" value="KAB0795617.1"/>
    <property type="molecule type" value="Genomic_DNA"/>
</dbReference>
<dbReference type="PANTHER" id="PTHR11214">
    <property type="entry name" value="BETA-1,3-N-ACETYLGLUCOSAMINYLTRANSFERASE"/>
    <property type="match status" value="1"/>
</dbReference>
<dbReference type="InterPro" id="IPR002659">
    <property type="entry name" value="Glyco_trans_31"/>
</dbReference>
<comment type="caution">
    <text evidence="12">The sequence shown here is derived from an EMBL/GenBank/DDBJ whole genome shotgun (WGS) entry which is preliminary data.</text>
</comment>
<organism evidence="12 13">
    <name type="scientific">Photinus pyralis</name>
    <name type="common">Common eastern firefly</name>
    <name type="synonym">Lampyris pyralis</name>
    <dbReference type="NCBI Taxonomy" id="7054"/>
    <lineage>
        <taxon>Eukaryota</taxon>
        <taxon>Metazoa</taxon>
        <taxon>Ecdysozoa</taxon>
        <taxon>Arthropoda</taxon>
        <taxon>Hexapoda</taxon>
        <taxon>Insecta</taxon>
        <taxon>Pterygota</taxon>
        <taxon>Neoptera</taxon>
        <taxon>Endopterygota</taxon>
        <taxon>Coleoptera</taxon>
        <taxon>Polyphaga</taxon>
        <taxon>Elateriformia</taxon>
        <taxon>Elateroidea</taxon>
        <taxon>Lampyridae</taxon>
        <taxon>Lampyrinae</taxon>
        <taxon>Photinus</taxon>
    </lineage>
</organism>
<evidence type="ECO:0000313" key="13">
    <source>
        <dbReference type="Proteomes" id="UP000327044"/>
    </source>
</evidence>
<dbReference type="AlphaFoldDB" id="A0A5N4AE59"/>
<evidence type="ECO:0000256" key="6">
    <source>
        <dbReference type="ARBA" id="ARBA00022968"/>
    </source>
</evidence>
<dbReference type="GO" id="GO:0016758">
    <property type="term" value="F:hexosyltransferase activity"/>
    <property type="evidence" value="ECO:0007669"/>
    <property type="project" value="InterPro"/>
</dbReference>
<evidence type="ECO:0000256" key="8">
    <source>
        <dbReference type="ARBA" id="ARBA00023034"/>
    </source>
</evidence>
<keyword evidence="7 11" id="KW-1133">Transmembrane helix</keyword>
<keyword evidence="3 11" id="KW-0328">Glycosyltransferase</keyword>
<evidence type="ECO:0000256" key="5">
    <source>
        <dbReference type="ARBA" id="ARBA00022692"/>
    </source>
</evidence>
<dbReference type="Proteomes" id="UP000327044">
    <property type="component" value="Unassembled WGS sequence"/>
</dbReference>
<keyword evidence="9 11" id="KW-0472">Membrane</keyword>
<dbReference type="GO" id="GO:0000139">
    <property type="term" value="C:Golgi membrane"/>
    <property type="evidence" value="ECO:0007669"/>
    <property type="project" value="UniProtKB-SubCell"/>
</dbReference>
<dbReference type="Gene3D" id="3.90.550.50">
    <property type="match status" value="1"/>
</dbReference>
<feature type="transmembrane region" description="Helical" evidence="11">
    <location>
        <begin position="62"/>
        <end position="81"/>
    </location>
</feature>
<evidence type="ECO:0000256" key="11">
    <source>
        <dbReference type="RuleBase" id="RU363063"/>
    </source>
</evidence>
<comment type="subcellular location">
    <subcellularLocation>
        <location evidence="1 11">Golgi apparatus membrane</location>
        <topology evidence="1 11">Single-pass type II membrane protein</topology>
    </subcellularLocation>
</comment>
<keyword evidence="10" id="KW-0325">Glycoprotein</keyword>
<evidence type="ECO:0000313" key="12">
    <source>
        <dbReference type="EMBL" id="KAB0795617.1"/>
    </source>
</evidence>
<keyword evidence="6 11" id="KW-0735">Signal-anchor</keyword>
<gene>
    <name evidence="12" type="ORF">PPYR_12456</name>
</gene>
<proteinExistence type="inferred from homology"/>
<evidence type="ECO:0000256" key="1">
    <source>
        <dbReference type="ARBA" id="ARBA00004323"/>
    </source>
</evidence>
<keyword evidence="13" id="KW-1185">Reference proteome</keyword>
<evidence type="ECO:0000256" key="10">
    <source>
        <dbReference type="ARBA" id="ARBA00023180"/>
    </source>
</evidence>
<dbReference type="Pfam" id="PF01762">
    <property type="entry name" value="Galactosyl_T"/>
    <property type="match status" value="1"/>
</dbReference>
<dbReference type="GO" id="GO:0006493">
    <property type="term" value="P:protein O-linked glycosylation"/>
    <property type="evidence" value="ECO:0007669"/>
    <property type="project" value="TreeGrafter"/>
</dbReference>
<reference evidence="12 13" key="1">
    <citation type="journal article" date="2018" name="Elife">
        <title>Firefly genomes illuminate parallel origins of bioluminescence in beetles.</title>
        <authorList>
            <person name="Fallon T.R."/>
            <person name="Lower S.E."/>
            <person name="Chang C.H."/>
            <person name="Bessho-Uehara M."/>
            <person name="Martin G.J."/>
            <person name="Bewick A.J."/>
            <person name="Behringer M."/>
            <person name="Debat H.J."/>
            <person name="Wong I."/>
            <person name="Day J.C."/>
            <person name="Suvorov A."/>
            <person name="Silva C.J."/>
            <person name="Stanger-Hall K.F."/>
            <person name="Hall D.W."/>
            <person name="Schmitz R.J."/>
            <person name="Nelson D.R."/>
            <person name="Lewis S.M."/>
            <person name="Shigenobu S."/>
            <person name="Bybee S.M."/>
            <person name="Larracuente A.M."/>
            <person name="Oba Y."/>
            <person name="Weng J.K."/>
        </authorList>
    </citation>
    <scope>NUCLEOTIDE SEQUENCE [LARGE SCALE GENOMIC DNA]</scope>
    <source>
        <strain evidence="12">1611_PpyrPB1</strain>
        <tissue evidence="12">Whole body</tissue>
    </source>
</reference>
<dbReference type="InParanoid" id="A0A5N4AE59"/>
<comment type="similarity">
    <text evidence="2 11">Belongs to the glycosyltransferase 31 family.</text>
</comment>
<evidence type="ECO:0000256" key="4">
    <source>
        <dbReference type="ARBA" id="ARBA00022679"/>
    </source>
</evidence>
<keyword evidence="5 11" id="KW-0812">Transmembrane</keyword>
<evidence type="ECO:0000256" key="7">
    <source>
        <dbReference type="ARBA" id="ARBA00022989"/>
    </source>
</evidence>
<dbReference type="FunFam" id="3.90.550.50:FF:000001">
    <property type="entry name" value="Hexosyltransferase"/>
    <property type="match status" value="1"/>
</dbReference>
<accession>A0A5N4AE59</accession>
<keyword evidence="8 11" id="KW-0333">Golgi apparatus</keyword>
<sequence length="348" mass="40027">MSFRIFHAYSQLSDDIQEALDGCAQLIRFPNFEVGQDMYHYILSTRVEMFVLCSGNVSKKTLCIFGLVTVFLIVHAFYAFYPSFKISISIVLYTSTKEPETTIVTTLELNTTLANISTRHPDKEDIFSMINPFHCPNQGEHLQLVIMIPTTPSRQGARLAIRYTWGQVASRDDVSMYFIIGQAENLTVQTNIEEEQFLFDDIMQTQFIDTYTNLTLKTLSIIKWVKDYCLLANYLLKVDDDVFVNGDRLLQFIARHTPATRTIYGNLNTDTEPIRDLQLKQYIPFEEYNARVFPDYVSGSAYLLPAGLSAEIYQSSLKRKIIRLEDVFLTDSYAELDVSYICLLLFPK</sequence>
<evidence type="ECO:0000256" key="3">
    <source>
        <dbReference type="ARBA" id="ARBA00022676"/>
    </source>
</evidence>
<dbReference type="PANTHER" id="PTHR11214:SF379">
    <property type="entry name" value="HEXOSYLTRANSFERASE-RELATED"/>
    <property type="match status" value="1"/>
</dbReference>
<evidence type="ECO:0000256" key="9">
    <source>
        <dbReference type="ARBA" id="ARBA00023136"/>
    </source>
</evidence>
<name>A0A5N4AE59_PHOPY</name>
<evidence type="ECO:0000256" key="2">
    <source>
        <dbReference type="ARBA" id="ARBA00008661"/>
    </source>
</evidence>